<evidence type="ECO:0000313" key="2">
    <source>
        <dbReference type="Proteomes" id="UP000314294"/>
    </source>
</evidence>
<comment type="caution">
    <text evidence="1">The sequence shown here is derived from an EMBL/GenBank/DDBJ whole genome shotgun (WGS) entry which is preliminary data.</text>
</comment>
<proteinExistence type="predicted"/>
<organism evidence="1 2">
    <name type="scientific">Liparis tanakae</name>
    <name type="common">Tanaka's snailfish</name>
    <dbReference type="NCBI Taxonomy" id="230148"/>
    <lineage>
        <taxon>Eukaryota</taxon>
        <taxon>Metazoa</taxon>
        <taxon>Chordata</taxon>
        <taxon>Craniata</taxon>
        <taxon>Vertebrata</taxon>
        <taxon>Euteleostomi</taxon>
        <taxon>Actinopterygii</taxon>
        <taxon>Neopterygii</taxon>
        <taxon>Teleostei</taxon>
        <taxon>Neoteleostei</taxon>
        <taxon>Acanthomorphata</taxon>
        <taxon>Eupercaria</taxon>
        <taxon>Perciformes</taxon>
        <taxon>Cottioidei</taxon>
        <taxon>Cottales</taxon>
        <taxon>Liparidae</taxon>
        <taxon>Liparis</taxon>
    </lineage>
</organism>
<gene>
    <name evidence="1" type="ORF">EYF80_061839</name>
</gene>
<sequence length="128" mass="14026">MLSDQPAFLAAISNRRRRANLREFARLRSRMRAVHFKKASAEMGIRCDSQPHAPPSTAQHGYFTCQCCVTSAAPGVGSSPFLLSSKITTPLCSCTRQTGPDQLLLTFKTSETFTDSHVLKGCYGHGTF</sequence>
<dbReference type="AlphaFoldDB" id="A0A4Z2EGW2"/>
<evidence type="ECO:0000313" key="1">
    <source>
        <dbReference type="EMBL" id="TNN28013.1"/>
    </source>
</evidence>
<reference evidence="1 2" key="1">
    <citation type="submission" date="2019-03" db="EMBL/GenBank/DDBJ databases">
        <title>First draft genome of Liparis tanakae, snailfish: a comprehensive survey of snailfish specific genes.</title>
        <authorList>
            <person name="Kim W."/>
            <person name="Song I."/>
            <person name="Jeong J.-H."/>
            <person name="Kim D."/>
            <person name="Kim S."/>
            <person name="Ryu S."/>
            <person name="Song J.Y."/>
            <person name="Lee S.K."/>
        </authorList>
    </citation>
    <scope>NUCLEOTIDE SEQUENCE [LARGE SCALE GENOMIC DNA]</scope>
    <source>
        <tissue evidence="1">Muscle</tissue>
    </source>
</reference>
<accession>A0A4Z2EGW2</accession>
<name>A0A4Z2EGW2_9TELE</name>
<dbReference type="Proteomes" id="UP000314294">
    <property type="component" value="Unassembled WGS sequence"/>
</dbReference>
<dbReference type="EMBL" id="SRLO01007417">
    <property type="protein sequence ID" value="TNN28013.1"/>
    <property type="molecule type" value="Genomic_DNA"/>
</dbReference>
<keyword evidence="2" id="KW-1185">Reference proteome</keyword>
<protein>
    <submittedName>
        <fullName evidence="1">Uncharacterized protein</fullName>
    </submittedName>
</protein>